<feature type="chain" id="PRO_5040771947" description="Alpha/beta hydrolase" evidence="1">
    <location>
        <begin position="21"/>
        <end position="365"/>
    </location>
</feature>
<dbReference type="Gene3D" id="3.40.50.1820">
    <property type="entry name" value="alpha/beta hydrolase"/>
    <property type="match status" value="1"/>
</dbReference>
<proteinExistence type="predicted"/>
<comment type="caution">
    <text evidence="2">The sequence shown here is derived from an EMBL/GenBank/DDBJ whole genome shotgun (WGS) entry which is preliminary data.</text>
</comment>
<evidence type="ECO:0000313" key="3">
    <source>
        <dbReference type="Proteomes" id="UP000600101"/>
    </source>
</evidence>
<keyword evidence="3" id="KW-1185">Reference proteome</keyword>
<keyword evidence="1" id="KW-0732">Signal</keyword>
<dbReference type="Proteomes" id="UP000600101">
    <property type="component" value="Unassembled WGS sequence"/>
</dbReference>
<evidence type="ECO:0000256" key="1">
    <source>
        <dbReference type="SAM" id="SignalP"/>
    </source>
</evidence>
<evidence type="ECO:0008006" key="4">
    <source>
        <dbReference type="Google" id="ProtNLM"/>
    </source>
</evidence>
<dbReference type="EMBL" id="JACOMF010000002">
    <property type="protein sequence ID" value="MBC4014138.1"/>
    <property type="molecule type" value="Genomic_DNA"/>
</dbReference>
<dbReference type="AlphaFoldDB" id="A0A9X0QVQ5"/>
<dbReference type="SUPFAM" id="SSF53474">
    <property type="entry name" value="alpha/beta-Hydrolases"/>
    <property type="match status" value="1"/>
</dbReference>
<protein>
    <recommendedName>
        <fullName evidence="4">Alpha/beta hydrolase</fullName>
    </recommendedName>
</protein>
<accession>A0A9X0QVQ5</accession>
<evidence type="ECO:0000313" key="2">
    <source>
        <dbReference type="EMBL" id="MBC4014138.1"/>
    </source>
</evidence>
<gene>
    <name evidence="2" type="ORF">H7965_02280</name>
</gene>
<reference evidence="2" key="1">
    <citation type="submission" date="2020-08" db="EMBL/GenBank/DDBJ databases">
        <authorList>
            <person name="Hu Y."/>
            <person name="Nguyen S.V."/>
            <person name="Li F."/>
            <person name="Fanning S."/>
        </authorList>
    </citation>
    <scope>NUCLEOTIDE SEQUENCE</scope>
    <source>
        <strain evidence="2">SYSU D8009</strain>
    </source>
</reference>
<organism evidence="2 3">
    <name type="scientific">Siccirubricoccus deserti</name>
    <dbReference type="NCBI Taxonomy" id="2013562"/>
    <lineage>
        <taxon>Bacteria</taxon>
        <taxon>Pseudomonadati</taxon>
        <taxon>Pseudomonadota</taxon>
        <taxon>Alphaproteobacteria</taxon>
        <taxon>Acetobacterales</taxon>
        <taxon>Roseomonadaceae</taxon>
        <taxon>Siccirubricoccus</taxon>
    </lineage>
</organism>
<dbReference type="InterPro" id="IPR029058">
    <property type="entry name" value="AB_hydrolase_fold"/>
</dbReference>
<sequence length="365" mass="37528">MTRLLPCLLALLLALHPARAEMPAEAAYRSAFSAERLGMPPPSAALALDFTLSYRGAVPHAAFAVARDAAGRSSWTFVGGRATPEAAAADALAACRARVTALAVLAAECRVLARDGAVEGAAPVPLAEGGIGPFRASPLHLRRGPEAARGVLVWGHGYGGAGKDNRNRPAPGLVAALNDAGWDVLRFDRHPGDDALTAALPRLIGGLPALRAAGYRRILLGGQSRGGWQAILAGSANPALVEAVIATAPAAHGEAGRGNNLGAAVDDFRRLLAGLPAEGPRLLVALFDGDDFDPDPERRAAMLETLAAQRPAPLLALWPQQGIRGHRGAANPRFAQFFAGCVVSLVQAPPAAAPRGLRRAPCGGG</sequence>
<name>A0A9X0QVQ5_9PROT</name>
<dbReference type="RefSeq" id="WP_186768913.1">
    <property type="nucleotide sequence ID" value="NZ_JACOMF010000002.1"/>
</dbReference>
<feature type="signal peptide" evidence="1">
    <location>
        <begin position="1"/>
        <end position="20"/>
    </location>
</feature>